<proteinExistence type="predicted"/>
<dbReference type="InterPro" id="IPR011009">
    <property type="entry name" value="Kinase-like_dom_sf"/>
</dbReference>
<dbReference type="EMBL" id="RCHS01000589">
    <property type="protein sequence ID" value="RMX57854.1"/>
    <property type="molecule type" value="Genomic_DNA"/>
</dbReference>
<feature type="compositionally biased region" description="Polar residues" evidence="3">
    <location>
        <begin position="1434"/>
        <end position="1447"/>
    </location>
</feature>
<dbReference type="InterPro" id="IPR001245">
    <property type="entry name" value="Ser-Thr/Tyr_kinase_cat_dom"/>
</dbReference>
<evidence type="ECO:0000256" key="3">
    <source>
        <dbReference type="SAM" id="MobiDB-lite"/>
    </source>
</evidence>
<feature type="region of interest" description="Disordered" evidence="3">
    <location>
        <begin position="47"/>
        <end position="82"/>
    </location>
</feature>
<dbReference type="OrthoDB" id="5987246at2759"/>
<feature type="region of interest" description="Disordered" evidence="3">
    <location>
        <begin position="1227"/>
        <end position="1256"/>
    </location>
</feature>
<protein>
    <recommendedName>
        <fullName evidence="4">Protein kinase domain-containing protein</fullName>
    </recommendedName>
</protein>
<name>A0A3M6UWF5_POCDA</name>
<evidence type="ECO:0000256" key="1">
    <source>
        <dbReference type="ARBA" id="ARBA00022741"/>
    </source>
</evidence>
<reference evidence="5 6" key="1">
    <citation type="journal article" date="2018" name="Sci. Rep.">
        <title>Comparative analysis of the Pocillopora damicornis genome highlights role of immune system in coral evolution.</title>
        <authorList>
            <person name="Cunning R."/>
            <person name="Bay R.A."/>
            <person name="Gillette P."/>
            <person name="Baker A.C."/>
            <person name="Traylor-Knowles N."/>
        </authorList>
    </citation>
    <scope>NUCLEOTIDE SEQUENCE [LARGE SCALE GENOMIC DNA]</scope>
    <source>
        <strain evidence="5">RSMAS</strain>
        <tissue evidence="5">Whole animal</tissue>
    </source>
</reference>
<dbReference type="PANTHER" id="PTHR24418">
    <property type="entry name" value="TYROSINE-PROTEIN KINASE"/>
    <property type="match status" value="1"/>
</dbReference>
<comment type="caution">
    <text evidence="5">The sequence shown here is derived from an EMBL/GenBank/DDBJ whole genome shotgun (WGS) entry which is preliminary data.</text>
</comment>
<dbReference type="SUPFAM" id="SSF56112">
    <property type="entry name" value="Protein kinase-like (PK-like)"/>
    <property type="match status" value="2"/>
</dbReference>
<sequence length="1515" mass="173386">MHKRNRRSLINDGGKRRQTALVHTIYVNDVTKISGNGATAVRPGAQVNNVSSHPSRGDIPLPPRDANVRQGGSRIANMEREEQAYQDTYAYERARPGRKSFSSESNSGSYCLPKVTEEYYQQNFGSKWTPKPIKFIHRVQDPADETLSKESFLQDVDKSLKEFESSGGKLKKELEEVILLQVLPYLEESWGKSSSQKMDAYVILAKVSSCRSCSEVVRHALQQLQYLLFRENLDSCKESLLKVEKIVRSSIISPDAVFKEEADSAREVRLSVYKRILSLICIYQIQTGFSTVDFKDGLKKLQQDLKHYCTQIRYKKKNYFRYSMEFIQGAISYLLKGSGKATATNLGDCLDNCLSLLENQESDVTKEFPEKLKKIVKKVKTGEWFDLHCVLCYLHGKVHSERPTPEMCIERQALILLRRIVEAYQEGGGGDDWRFCLLAGSLLSDIAMNNMTKELRIEAGGCMINLLRDKRLQKKPECRVILESLSSEMLFNPDHVTKTLFAGHLLENRSLQQPLPEDLHVQHLTNRYRNQTLEINKPTISQGQKYFVKRGMFQRNEVIVKICNVTKQDILESESPDHSGKREKIISEAYNLRRLRCFNHPNIAVLLGCNTKSLPYHVITEFEKEGNLLRFVQASRWDDELLPTRILLKMLLGVIEALLFLENHGLVHRAVMAENILVGDDCRCKLGGMHALRQLQKGYAEEDRNDDEMYDYCSSDDCCLDVVCHDDGEESVRWKAPECILKKSYSTASDVWAFGVLMYEVFTYGCRPYRNIRSDKDVAKHVAYNYGVPARESCFQDEEFTLMTRCWERHRSKRIALASLKERLEKVLDVAMDPESEEKPRDDPPPLETCINYTSCQSDEKGDDAPTRYDAGKDGTLVMEKITNADKNHLRRLLKLNTPPDLFRILRIDNLDSHHPVVEMISPEAPFGNLKDYVLSKQCQLGDIVTFLSQVTSALHFLHSNHIVHGDLRAEYVNVIAPNKRLHDPFQVQVTRLGRSLLLPKRAYDNTSASCVVQRNMPPDATRWSAPEVIQDGNYTHASDVWAFAVLGWELYTAFATGQEFKEYSVPYCNHAAEEVIHQIRNVGPLSPPDNCPDWVYIVMHQCWAFDPVQRPPFIAIFDCLTTRQPMNSWLMSLWKERHEKSEWPDSSITQPENACHITNQDKNCLKEIIEQMCNDGYKLSEHDYRYVQENAINRVAEEFYDDLPVEKCSKTSSDVIEDECYEDISPTSLSDYDFEGKMAESPTDSNTSSTEPRYQNVKNFGIKKIPYHTEEEELYDDIDNIRHQNISTVNTLVVGEEEQEEAETYDDISEEDQEFYEDIEERSRDPCHGACANEPSSKDGNSPLNTESQEPSFEEDIYSVDEETDPVDPEGEDLYEEIDNLRPPSYAKACNETEQANVDAKNASCLPRGGIPRGGVPSVNEVEFLYEEIGGNQTTDSAAYQSTTGPQDHRTTNNRDEAGYRELSQRESYMQLTRPTAKKPSPALKNAAKLNNRRLPHKRKETINDRLRNTVKEP</sequence>
<dbReference type="InterPro" id="IPR000719">
    <property type="entry name" value="Prot_kinase_dom"/>
</dbReference>
<dbReference type="GO" id="GO:0004672">
    <property type="term" value="F:protein kinase activity"/>
    <property type="evidence" value="ECO:0007669"/>
    <property type="project" value="InterPro"/>
</dbReference>
<feature type="compositionally biased region" description="Basic residues" evidence="3">
    <location>
        <begin position="1492"/>
        <end position="1501"/>
    </location>
</feature>
<dbReference type="STRING" id="46731.A0A3M6UWF5"/>
<evidence type="ECO:0000256" key="2">
    <source>
        <dbReference type="ARBA" id="ARBA00022840"/>
    </source>
</evidence>
<feature type="domain" description="Protein kinase" evidence="4">
    <location>
        <begin position="853"/>
        <end position="1131"/>
    </location>
</feature>
<feature type="compositionally biased region" description="Basic and acidic residues" evidence="3">
    <location>
        <begin position="1448"/>
        <end position="1466"/>
    </location>
</feature>
<evidence type="ECO:0000313" key="6">
    <source>
        <dbReference type="Proteomes" id="UP000275408"/>
    </source>
</evidence>
<dbReference type="PROSITE" id="PS50011">
    <property type="entry name" value="PROTEIN_KINASE_DOM"/>
    <property type="match status" value="2"/>
</dbReference>
<dbReference type="Gene3D" id="1.10.510.10">
    <property type="entry name" value="Transferase(Phosphotransferase) domain 1"/>
    <property type="match status" value="2"/>
</dbReference>
<feature type="region of interest" description="Disordered" evidence="3">
    <location>
        <begin position="1434"/>
        <end position="1515"/>
    </location>
</feature>
<dbReference type="PRINTS" id="PR00109">
    <property type="entry name" value="TYRKINASE"/>
</dbReference>
<feature type="compositionally biased region" description="Polar residues" evidence="3">
    <location>
        <begin position="1335"/>
        <end position="1352"/>
    </location>
</feature>
<keyword evidence="1" id="KW-0547">Nucleotide-binding</keyword>
<dbReference type="Proteomes" id="UP000275408">
    <property type="component" value="Unassembled WGS sequence"/>
</dbReference>
<feature type="region of interest" description="Disordered" evidence="3">
    <location>
        <begin position="1322"/>
        <end position="1373"/>
    </location>
</feature>
<accession>A0A3M6UWF5</accession>
<dbReference type="Pfam" id="PF07714">
    <property type="entry name" value="PK_Tyr_Ser-Thr"/>
    <property type="match status" value="2"/>
</dbReference>
<evidence type="ECO:0000313" key="5">
    <source>
        <dbReference type="EMBL" id="RMX57854.1"/>
    </source>
</evidence>
<dbReference type="GO" id="GO:0005524">
    <property type="term" value="F:ATP binding"/>
    <property type="evidence" value="ECO:0007669"/>
    <property type="project" value="UniProtKB-KW"/>
</dbReference>
<gene>
    <name evidence="5" type="ORF">pdam_00023225</name>
</gene>
<evidence type="ECO:0000259" key="4">
    <source>
        <dbReference type="PROSITE" id="PS50011"/>
    </source>
</evidence>
<feature type="compositionally biased region" description="Basic and acidic residues" evidence="3">
    <location>
        <begin position="1502"/>
        <end position="1515"/>
    </location>
</feature>
<feature type="domain" description="Protein kinase" evidence="4">
    <location>
        <begin position="534"/>
        <end position="828"/>
    </location>
</feature>
<keyword evidence="2" id="KW-0067">ATP-binding</keyword>
<keyword evidence="6" id="KW-1185">Reference proteome</keyword>
<feature type="compositionally biased region" description="Acidic residues" evidence="3">
    <location>
        <begin position="1353"/>
        <end position="1373"/>
    </location>
</feature>
<dbReference type="InterPro" id="IPR050198">
    <property type="entry name" value="Non-receptor_tyrosine_kinases"/>
</dbReference>
<feature type="compositionally biased region" description="Polar residues" evidence="3">
    <location>
        <begin position="1243"/>
        <end position="1256"/>
    </location>
</feature>
<organism evidence="5 6">
    <name type="scientific">Pocillopora damicornis</name>
    <name type="common">Cauliflower coral</name>
    <name type="synonym">Millepora damicornis</name>
    <dbReference type="NCBI Taxonomy" id="46731"/>
    <lineage>
        <taxon>Eukaryota</taxon>
        <taxon>Metazoa</taxon>
        <taxon>Cnidaria</taxon>
        <taxon>Anthozoa</taxon>
        <taxon>Hexacorallia</taxon>
        <taxon>Scleractinia</taxon>
        <taxon>Astrocoeniina</taxon>
        <taxon>Pocilloporidae</taxon>
        <taxon>Pocillopora</taxon>
    </lineage>
</organism>